<dbReference type="Pfam" id="PF02540">
    <property type="entry name" value="NAD_synthase"/>
    <property type="match status" value="1"/>
</dbReference>
<dbReference type="NCBIfam" id="TIGR00552">
    <property type="entry name" value="nadE"/>
    <property type="match status" value="1"/>
</dbReference>
<dbReference type="Gene3D" id="3.60.110.10">
    <property type="entry name" value="Carbon-nitrogen hydrolase"/>
    <property type="match status" value="1"/>
</dbReference>
<evidence type="ECO:0000256" key="3">
    <source>
        <dbReference type="ARBA" id="ARBA00022598"/>
    </source>
</evidence>
<dbReference type="InterPro" id="IPR036526">
    <property type="entry name" value="C-N_Hydrolase_sf"/>
</dbReference>
<comment type="catalytic activity">
    <reaction evidence="7 8">
        <text>deamido-NAD(+) + L-glutamine + ATP + H2O = L-glutamate + AMP + diphosphate + NAD(+) + H(+)</text>
        <dbReference type="Rhea" id="RHEA:24384"/>
        <dbReference type="ChEBI" id="CHEBI:15377"/>
        <dbReference type="ChEBI" id="CHEBI:15378"/>
        <dbReference type="ChEBI" id="CHEBI:29985"/>
        <dbReference type="ChEBI" id="CHEBI:30616"/>
        <dbReference type="ChEBI" id="CHEBI:33019"/>
        <dbReference type="ChEBI" id="CHEBI:57540"/>
        <dbReference type="ChEBI" id="CHEBI:58359"/>
        <dbReference type="ChEBI" id="CHEBI:58437"/>
        <dbReference type="ChEBI" id="CHEBI:456215"/>
        <dbReference type="EC" id="6.3.5.1"/>
    </reaction>
</comment>
<feature type="binding site" evidence="7">
    <location>
        <position position="382"/>
    </location>
    <ligand>
        <name>deamido-NAD(+)</name>
        <dbReference type="ChEBI" id="CHEBI:58437"/>
        <note>ligand shared between two neighboring subunits</note>
    </ligand>
</feature>
<evidence type="ECO:0000256" key="9">
    <source>
        <dbReference type="RuleBase" id="RU003811"/>
    </source>
</evidence>
<dbReference type="SUPFAM" id="SSF52402">
    <property type="entry name" value="Adenine nucleotide alpha hydrolases-like"/>
    <property type="match status" value="1"/>
</dbReference>
<name>A0A2P1NNV8_9BURK</name>
<evidence type="ECO:0000256" key="4">
    <source>
        <dbReference type="ARBA" id="ARBA00022741"/>
    </source>
</evidence>
<accession>A0A2P1NNV8</accession>
<evidence type="ECO:0000313" key="11">
    <source>
        <dbReference type="EMBL" id="AVP58732.1"/>
    </source>
</evidence>
<dbReference type="EMBL" id="CP027792">
    <property type="protein sequence ID" value="AVP58732.1"/>
    <property type="molecule type" value="Genomic_DNA"/>
</dbReference>
<evidence type="ECO:0000256" key="6">
    <source>
        <dbReference type="ARBA" id="ARBA00023027"/>
    </source>
</evidence>
<dbReference type="InterPro" id="IPR003010">
    <property type="entry name" value="C-N_Hydrolase"/>
</dbReference>
<dbReference type="KEGG" id="melm:C7H73_14345"/>
<sequence length="561" mass="59425">MLRITLAQLNPTLGDIEGNTQRMAAAAQQAAAQGADVVVFPQMATTGYYPADLLTEPSFMDRLDTAIAQLRQASAALPRLHWVLGTPTRGAGGGSTLHDSLLVLQGGEVLLACHRQVLPARGDFDERRHFAPGAAGPRQLEVNGARVAFLIGPEAFADGEGPLDGLAGAAPGLIVHIDAHSSYLGRRTGRHAALARAAQRCGAPLLSCAQVGGHDALVYDGGSLAALPGAGVVFEARRFEEDAPLLVLGDDGQLRSGQDEPLEPVPAEGLPTMEFYRRQILLGLRDYARRCGFTKIVVGSSGGLDSALTLALATEALGAGNVVGITMPSRFSTAGSVDDSVALCRNLGIALLTHPIADLVAAYARQFEASFGQPLAGLALENVQARIRGVTLMEYSNTFGHLLLNTGNKSESAVGYCTLYGDTNGGLGLVGDLYKTEVFELARHVNAQAGRELVPVAIIDKPPSAELAPGQRDDDSLPPYPVLDEVLKYLIEGPLLPAQYQAARAFVEQQQTSDAGRALVQRVRTLMARSEYKRHQVPPSLRLRPRAFSAGWQMPIAAHHG</sequence>
<dbReference type="GO" id="GO:0003952">
    <property type="term" value="F:NAD+ synthase (glutamine-hydrolyzing) activity"/>
    <property type="evidence" value="ECO:0007669"/>
    <property type="project" value="UniProtKB-UniRule"/>
</dbReference>
<dbReference type="HAMAP" id="MF_02090">
    <property type="entry name" value="NadE_glutamine_dep"/>
    <property type="match status" value="1"/>
</dbReference>
<keyword evidence="4 7" id="KW-0547">Nucleotide-binding</keyword>
<dbReference type="FunFam" id="3.40.50.620:FF:000106">
    <property type="entry name" value="Glutamine-dependent NAD(+) synthetase"/>
    <property type="match status" value="1"/>
</dbReference>
<keyword evidence="5 7" id="KW-0067">ATP-binding</keyword>
<keyword evidence="3 7" id="KW-0436">Ligase</keyword>
<gene>
    <name evidence="7" type="primary">nadE</name>
    <name evidence="11" type="ORF">C7H73_14345</name>
</gene>
<evidence type="ECO:0000256" key="1">
    <source>
        <dbReference type="ARBA" id="ARBA00005188"/>
    </source>
</evidence>
<keyword evidence="6 7" id="KW-0520">NAD</keyword>
<feature type="binding site" evidence="7">
    <location>
        <begin position="299"/>
        <end position="306"/>
    </location>
    <ligand>
        <name>ATP</name>
        <dbReference type="ChEBI" id="CHEBI:30616"/>
    </ligand>
</feature>
<comment type="caution">
    <text evidence="7">Lacks conserved residue(s) required for the propagation of feature annotation.</text>
</comment>
<reference evidence="12" key="1">
    <citation type="submission" date="2018-03" db="EMBL/GenBank/DDBJ databases">
        <title>Genome sequencing of Melaminivora sp. strain SC2-7.</title>
        <authorList>
            <person name="Kim S.-J."/>
            <person name="Heo J."/>
            <person name="Ahn J.-H."/>
            <person name="Kwon S.-W."/>
        </authorList>
    </citation>
    <scope>NUCLEOTIDE SEQUENCE [LARGE SCALE GENOMIC DNA]</scope>
    <source>
        <strain evidence="12">SC2-7</strain>
    </source>
</reference>
<dbReference type="GO" id="GO:0005737">
    <property type="term" value="C:cytoplasm"/>
    <property type="evidence" value="ECO:0007669"/>
    <property type="project" value="InterPro"/>
</dbReference>
<dbReference type="RefSeq" id="WP_106847280.1">
    <property type="nucleotide sequence ID" value="NZ_CP027792.1"/>
</dbReference>
<dbReference type="GO" id="GO:0008795">
    <property type="term" value="F:NAD+ synthase activity"/>
    <property type="evidence" value="ECO:0007669"/>
    <property type="project" value="UniProtKB-UniRule"/>
</dbReference>
<dbReference type="NCBIfam" id="NF010588">
    <property type="entry name" value="PRK13981.1"/>
    <property type="match status" value="1"/>
</dbReference>
<dbReference type="GO" id="GO:0005524">
    <property type="term" value="F:ATP binding"/>
    <property type="evidence" value="ECO:0007669"/>
    <property type="project" value="UniProtKB-UniRule"/>
</dbReference>
<feature type="binding site" evidence="7">
    <location>
        <position position="411"/>
    </location>
    <ligand>
        <name>deamido-NAD(+)</name>
        <dbReference type="ChEBI" id="CHEBI:58437"/>
        <note>ligand shared between two neighboring subunits</note>
    </ligand>
</feature>
<dbReference type="EC" id="6.3.5.1" evidence="7 8"/>
<dbReference type="Proteomes" id="UP000241829">
    <property type="component" value="Chromosome"/>
</dbReference>
<evidence type="ECO:0000256" key="2">
    <source>
        <dbReference type="ARBA" id="ARBA00007145"/>
    </source>
</evidence>
<evidence type="ECO:0000259" key="10">
    <source>
        <dbReference type="PROSITE" id="PS50263"/>
    </source>
</evidence>
<dbReference type="Pfam" id="PF00795">
    <property type="entry name" value="CN_hydrolase"/>
    <property type="match status" value="1"/>
</dbReference>
<proteinExistence type="inferred from homology"/>
<feature type="binding site" evidence="7">
    <location>
        <position position="406"/>
    </location>
    <ligand>
        <name>ATP</name>
        <dbReference type="ChEBI" id="CHEBI:30616"/>
    </ligand>
</feature>
<evidence type="ECO:0000256" key="8">
    <source>
        <dbReference type="PIRNR" id="PIRNR006630"/>
    </source>
</evidence>
<dbReference type="AlphaFoldDB" id="A0A2P1NNV8"/>
<organism evidence="11 12">
    <name type="scientific">Pulveribacter suum</name>
    <dbReference type="NCBI Taxonomy" id="2116657"/>
    <lineage>
        <taxon>Bacteria</taxon>
        <taxon>Pseudomonadati</taxon>
        <taxon>Pseudomonadota</taxon>
        <taxon>Betaproteobacteria</taxon>
        <taxon>Burkholderiales</taxon>
        <taxon>Comamonadaceae</taxon>
        <taxon>Pulveribacter</taxon>
    </lineage>
</organism>
<dbReference type="GO" id="GO:0004359">
    <property type="term" value="F:glutaminase activity"/>
    <property type="evidence" value="ECO:0007669"/>
    <property type="project" value="InterPro"/>
</dbReference>
<dbReference type="UniPathway" id="UPA00253">
    <property type="reaction ID" value="UER00334"/>
</dbReference>
<dbReference type="PROSITE" id="PS50263">
    <property type="entry name" value="CN_HYDROLASE"/>
    <property type="match status" value="1"/>
</dbReference>
<protein>
    <recommendedName>
        <fullName evidence="7 8">Glutamine-dependent NAD(+) synthetase</fullName>
        <ecNumber evidence="7 8">6.3.5.1</ecNumber>
    </recommendedName>
    <alternativeName>
        <fullName evidence="7 8">NAD(+) synthase [glutamine-hydrolyzing]</fullName>
    </alternativeName>
</protein>
<dbReference type="SUPFAM" id="SSF56317">
    <property type="entry name" value="Carbon-nitrogen hydrolase"/>
    <property type="match status" value="1"/>
</dbReference>
<feature type="domain" description="CN hydrolase" evidence="10">
    <location>
        <begin position="2"/>
        <end position="256"/>
    </location>
</feature>
<dbReference type="CDD" id="cd07570">
    <property type="entry name" value="GAT_Gln-NAD-synth"/>
    <property type="match status" value="1"/>
</dbReference>
<dbReference type="PANTHER" id="PTHR23090:SF9">
    <property type="entry name" value="GLUTAMINE-DEPENDENT NAD(+) SYNTHETASE"/>
    <property type="match status" value="1"/>
</dbReference>
<comment type="function">
    <text evidence="7">Catalyzes the ATP-dependent amidation of deamido-NAD to form NAD. Uses L-glutamine as a nitrogen source.</text>
</comment>
<comment type="pathway">
    <text evidence="1 7 8">Cofactor biosynthesis; NAD(+) biosynthesis; NAD(+) from deamido-NAD(+) (L-Gln route): step 1/1.</text>
</comment>
<dbReference type="InterPro" id="IPR014729">
    <property type="entry name" value="Rossmann-like_a/b/a_fold"/>
</dbReference>
<comment type="similarity">
    <text evidence="9">Belongs to the NAD synthetase family.</text>
</comment>
<dbReference type="PIRSF" id="PIRSF006630">
    <property type="entry name" value="NADS_GAT"/>
    <property type="match status" value="1"/>
</dbReference>
<dbReference type="CDD" id="cd00553">
    <property type="entry name" value="NAD_synthase"/>
    <property type="match status" value="1"/>
</dbReference>
<feature type="binding site" evidence="7">
    <location>
        <position position="186"/>
    </location>
    <ligand>
        <name>L-glutamine</name>
        <dbReference type="ChEBI" id="CHEBI:58359"/>
    </ligand>
</feature>
<dbReference type="InterPro" id="IPR003694">
    <property type="entry name" value="NAD_synthase"/>
</dbReference>
<evidence type="ECO:0000313" key="12">
    <source>
        <dbReference type="Proteomes" id="UP000241829"/>
    </source>
</evidence>
<comment type="similarity">
    <text evidence="2 7 8">In the C-terminal section; belongs to the NAD synthetase family.</text>
</comment>
<dbReference type="PANTHER" id="PTHR23090">
    <property type="entry name" value="NH 3 /GLUTAMINE-DEPENDENT NAD + SYNTHETASE"/>
    <property type="match status" value="1"/>
</dbReference>
<dbReference type="Gene3D" id="3.40.50.620">
    <property type="entry name" value="HUPs"/>
    <property type="match status" value="1"/>
</dbReference>
<dbReference type="InterPro" id="IPR022310">
    <property type="entry name" value="NAD/GMP_synthase"/>
</dbReference>
<dbReference type="InterPro" id="IPR014445">
    <property type="entry name" value="Gln-dep_NAD_synthase"/>
</dbReference>
<keyword evidence="12" id="KW-1185">Reference proteome</keyword>
<feature type="binding site" evidence="7">
    <location>
        <position position="533"/>
    </location>
    <ligand>
        <name>deamido-NAD(+)</name>
        <dbReference type="ChEBI" id="CHEBI:58437"/>
        <note>ligand shared between two neighboring subunits</note>
    </ligand>
</feature>
<dbReference type="GO" id="GO:0009435">
    <property type="term" value="P:NAD+ biosynthetic process"/>
    <property type="evidence" value="ECO:0007669"/>
    <property type="project" value="UniProtKB-UniRule"/>
</dbReference>
<evidence type="ECO:0000256" key="7">
    <source>
        <dbReference type="HAMAP-Rule" id="MF_02090"/>
    </source>
</evidence>
<evidence type="ECO:0000256" key="5">
    <source>
        <dbReference type="ARBA" id="ARBA00022840"/>
    </source>
</evidence>
<dbReference type="OrthoDB" id="8817375at2"/>